<dbReference type="AlphaFoldDB" id="A0A1I2GIN3"/>
<keyword evidence="2" id="KW-1185">Reference proteome</keyword>
<dbReference type="EMBL" id="FOND01000009">
    <property type="protein sequence ID" value="SFF17352.1"/>
    <property type="molecule type" value="Genomic_DNA"/>
</dbReference>
<protein>
    <submittedName>
        <fullName evidence="1">Uncharacterized protein</fullName>
    </submittedName>
</protein>
<evidence type="ECO:0000313" key="1">
    <source>
        <dbReference type="EMBL" id="SFF17352.1"/>
    </source>
</evidence>
<gene>
    <name evidence="1" type="ORF">SAMN05216574_109208</name>
</gene>
<sequence>MDPSERGAGEPLWPARYLLDGRLVVLSGASRTERSPVRDLLRRAFRRWRGWTRRSRADAGPPETALTPGQLLAAWDSTEARVAGAASRAWLETVREPAWSSPFLASSRAAFDGRAEVDQITDLALRIRDARIALGARPSGPAAEYWERQQEALESTARQLGHRADALIRYRDQTALLSAELQHLTELERLERSATEIDGLTIETAYASGRGDGGLGTVAEEIAGVRTAMTELLDLMTRTRAPLAGPPDGSASPAQR</sequence>
<name>A0A1I2GIN3_9ACTN</name>
<reference evidence="2" key="1">
    <citation type="submission" date="2016-10" db="EMBL/GenBank/DDBJ databases">
        <authorList>
            <person name="Varghese N."/>
            <person name="Submissions S."/>
        </authorList>
    </citation>
    <scope>NUCLEOTIDE SEQUENCE [LARGE SCALE GENOMIC DNA]</scope>
    <source>
        <strain evidence="2">DSM 46838</strain>
    </source>
</reference>
<proteinExistence type="predicted"/>
<dbReference type="RefSeq" id="WP_254790886.1">
    <property type="nucleotide sequence ID" value="NZ_FOND01000009.1"/>
</dbReference>
<dbReference type="Proteomes" id="UP000198589">
    <property type="component" value="Unassembled WGS sequence"/>
</dbReference>
<organism evidence="1 2">
    <name type="scientific">Blastococcus tunisiensis</name>
    <dbReference type="NCBI Taxonomy" id="1798228"/>
    <lineage>
        <taxon>Bacteria</taxon>
        <taxon>Bacillati</taxon>
        <taxon>Actinomycetota</taxon>
        <taxon>Actinomycetes</taxon>
        <taxon>Geodermatophilales</taxon>
        <taxon>Geodermatophilaceae</taxon>
        <taxon>Blastococcus</taxon>
    </lineage>
</organism>
<accession>A0A1I2GIN3</accession>
<evidence type="ECO:0000313" key="2">
    <source>
        <dbReference type="Proteomes" id="UP000198589"/>
    </source>
</evidence>
<dbReference type="STRING" id="1798228.SAMN05216574_109208"/>